<evidence type="ECO:0008006" key="4">
    <source>
        <dbReference type="Google" id="ProtNLM"/>
    </source>
</evidence>
<sequence>MELFEFVTSLLKQEVTMELTRMGVIYAHLIACCVAIGMVIVSDVAMLKNLLSSAPAKPQDSEHLEQLKRVVAWALGALWITGFLVIAIDVSSKGMEYFLNPKLQAKLLIVGLLTVNGFVLHHFVMPAMQKAGCILKLEANAKTLAVFAGTVSAVSWLYAAMLGVGKPLAWKYTLGELMIAYPLLIAAGFTVTLLLIDWKTYRDKQPRRAVPAYAGIIALNQR</sequence>
<organism evidence="2 3">
    <name type="scientific">Zestomonas insulae</name>
    <dbReference type="NCBI Taxonomy" id="2809017"/>
    <lineage>
        <taxon>Bacteria</taxon>
        <taxon>Pseudomonadati</taxon>
        <taxon>Pseudomonadota</taxon>
        <taxon>Gammaproteobacteria</taxon>
        <taxon>Pseudomonadales</taxon>
        <taxon>Pseudomonadaceae</taxon>
        <taxon>Zestomonas</taxon>
    </lineage>
</organism>
<accession>A0ABS2IG67</accession>
<feature type="transmembrane region" description="Helical" evidence="1">
    <location>
        <begin position="139"/>
        <end position="159"/>
    </location>
</feature>
<feature type="transmembrane region" description="Helical" evidence="1">
    <location>
        <begin position="108"/>
        <end position="127"/>
    </location>
</feature>
<keyword evidence="1" id="KW-0472">Membrane</keyword>
<dbReference type="Proteomes" id="UP000717995">
    <property type="component" value="Unassembled WGS sequence"/>
</dbReference>
<protein>
    <recommendedName>
        <fullName evidence="4">DUF2214 domain-containing protein</fullName>
    </recommendedName>
</protein>
<keyword evidence="1" id="KW-1133">Transmembrane helix</keyword>
<feature type="transmembrane region" description="Helical" evidence="1">
    <location>
        <begin position="179"/>
        <end position="198"/>
    </location>
</feature>
<keyword evidence="1" id="KW-0812">Transmembrane</keyword>
<proteinExistence type="predicted"/>
<evidence type="ECO:0000256" key="1">
    <source>
        <dbReference type="SAM" id="Phobius"/>
    </source>
</evidence>
<dbReference type="RefSeq" id="WP_205349255.1">
    <property type="nucleotide sequence ID" value="NZ_JAFEUP010000004.1"/>
</dbReference>
<name>A0ABS2IG67_9GAMM</name>
<comment type="caution">
    <text evidence="2">The sequence shown here is derived from an EMBL/GenBank/DDBJ whole genome shotgun (WGS) entry which is preliminary data.</text>
</comment>
<keyword evidence="3" id="KW-1185">Reference proteome</keyword>
<evidence type="ECO:0000313" key="2">
    <source>
        <dbReference type="EMBL" id="MBM7062071.1"/>
    </source>
</evidence>
<evidence type="ECO:0000313" key="3">
    <source>
        <dbReference type="Proteomes" id="UP000717995"/>
    </source>
</evidence>
<gene>
    <name evidence="2" type="ORF">JQX08_15280</name>
</gene>
<dbReference type="EMBL" id="JAFEUP010000004">
    <property type="protein sequence ID" value="MBM7062071.1"/>
    <property type="molecule type" value="Genomic_DNA"/>
</dbReference>
<reference evidence="2 3" key="1">
    <citation type="submission" date="2021-02" db="EMBL/GenBank/DDBJ databases">
        <authorList>
            <person name="Lee D.-H."/>
        </authorList>
    </citation>
    <scope>NUCLEOTIDE SEQUENCE [LARGE SCALE GENOMIC DNA]</scope>
    <source>
        <strain evidence="2 3">UL073</strain>
    </source>
</reference>
<feature type="transmembrane region" description="Helical" evidence="1">
    <location>
        <begin position="25"/>
        <end position="50"/>
    </location>
</feature>
<feature type="transmembrane region" description="Helical" evidence="1">
    <location>
        <begin position="70"/>
        <end position="88"/>
    </location>
</feature>